<organism evidence="2">
    <name type="scientific">Mustela putorius furo</name>
    <name type="common">European domestic ferret</name>
    <name type="synonym">Mustela furo</name>
    <dbReference type="NCBI Taxonomy" id="9669"/>
    <lineage>
        <taxon>Eukaryota</taxon>
        <taxon>Metazoa</taxon>
        <taxon>Chordata</taxon>
        <taxon>Craniata</taxon>
        <taxon>Vertebrata</taxon>
        <taxon>Euteleostomi</taxon>
        <taxon>Mammalia</taxon>
        <taxon>Eutheria</taxon>
        <taxon>Laurasiatheria</taxon>
        <taxon>Carnivora</taxon>
        <taxon>Caniformia</taxon>
        <taxon>Musteloidea</taxon>
        <taxon>Mustelidae</taxon>
        <taxon>Mustelinae</taxon>
        <taxon>Mustela</taxon>
    </lineage>
</organism>
<evidence type="ECO:0000313" key="2">
    <source>
        <dbReference type="Ensembl" id="ENSMPUP00000004701.1"/>
    </source>
</evidence>
<feature type="compositionally biased region" description="Pro residues" evidence="1">
    <location>
        <begin position="25"/>
        <end position="36"/>
    </location>
</feature>
<feature type="region of interest" description="Disordered" evidence="1">
    <location>
        <begin position="1"/>
        <end position="108"/>
    </location>
</feature>
<dbReference type="Ensembl" id="ENSMPUT00000004782.1">
    <property type="protein sequence ID" value="ENSMPUP00000004701.1"/>
    <property type="gene ID" value="ENSMPUG00000004738.1"/>
</dbReference>
<proteinExistence type="predicted"/>
<name>M3Y050_MUSPF</name>
<dbReference type="AlphaFoldDB" id="M3Y050"/>
<dbReference type="InParanoid" id="M3Y050"/>
<dbReference type="EMBL" id="AEYP01049411">
    <property type="status" value="NOT_ANNOTATED_CDS"/>
    <property type="molecule type" value="Genomic_DNA"/>
</dbReference>
<accession>M3Y050</accession>
<feature type="compositionally biased region" description="Basic residues" evidence="1">
    <location>
        <begin position="96"/>
        <end position="108"/>
    </location>
</feature>
<sequence>MRQARWTPRRGLQGSGSEGTHPRPAVHPPSFLPPAQPRASILHPPTHLPAFIHDPQLPPTHPRTGASTTRSFHPPTHAPEHRPSPPPLLPLSIHPPVHHLSTRRRPHM</sequence>
<evidence type="ECO:0000256" key="1">
    <source>
        <dbReference type="SAM" id="MobiDB-lite"/>
    </source>
</evidence>
<protein>
    <submittedName>
        <fullName evidence="2">Uncharacterized protein</fullName>
    </submittedName>
</protein>
<reference evidence="2" key="1">
    <citation type="submission" date="2024-06" db="UniProtKB">
        <authorList>
            <consortium name="Ensembl"/>
        </authorList>
    </citation>
    <scope>IDENTIFICATION</scope>
</reference>
<dbReference type="HOGENOM" id="CLU_2196063_0_0_1"/>